<name>A0A085NJI8_9BILA</name>
<reference evidence="2 3" key="1">
    <citation type="journal article" date="2014" name="Nat. Genet.">
        <title>Genome and transcriptome of the porcine whipworm Trichuris suis.</title>
        <authorList>
            <person name="Jex A.R."/>
            <person name="Nejsum P."/>
            <person name="Schwarz E.M."/>
            <person name="Hu L."/>
            <person name="Young N.D."/>
            <person name="Hall R.S."/>
            <person name="Korhonen P.K."/>
            <person name="Liao S."/>
            <person name="Thamsborg S."/>
            <person name="Xia J."/>
            <person name="Xu P."/>
            <person name="Wang S."/>
            <person name="Scheerlinck J.P."/>
            <person name="Hofmann A."/>
            <person name="Sternberg P.W."/>
            <person name="Wang J."/>
            <person name="Gasser R.B."/>
        </authorList>
    </citation>
    <scope>NUCLEOTIDE SEQUENCE [LARGE SCALE GENOMIC DNA]</scope>
    <source>
        <strain evidence="2">DCEP-RM93F</strain>
        <strain evidence="1">DCEP-RM93M</strain>
    </source>
</reference>
<dbReference type="Proteomes" id="UP000030764">
    <property type="component" value="Unassembled WGS sequence"/>
</dbReference>
<dbReference type="AlphaFoldDB" id="A0A085NJI8"/>
<keyword evidence="3" id="KW-1185">Reference proteome</keyword>
<dbReference type="Proteomes" id="UP000030758">
    <property type="component" value="Unassembled WGS sequence"/>
</dbReference>
<sequence length="192" mass="21888">MRLPRRLVKHDVLLDRSNSYQWDARIKIGSPSYGQNDCRPSQQKKSCWSRLMMTMQKLHPKAQNAFFPNSSATVRPCTPIPMQPFSSPVLSRDRGHLVPNRSGSLGAVKLPSESFITKRSHMTSGLYQLELLKEQMACVRRNDFILIDRLHQLEGEISSGQQKTHSCPGDSEQRTCFTIPRCLRGKVQSFDT</sequence>
<protein>
    <submittedName>
        <fullName evidence="2">Uncharacterized protein</fullName>
    </submittedName>
</protein>
<evidence type="ECO:0000313" key="2">
    <source>
        <dbReference type="EMBL" id="KFD69634.1"/>
    </source>
</evidence>
<gene>
    <name evidence="1" type="ORF">M513_02000</name>
    <name evidence="2" type="ORF">M514_02000</name>
</gene>
<dbReference type="EMBL" id="KL363190">
    <property type="protein sequence ID" value="KFD57115.1"/>
    <property type="molecule type" value="Genomic_DNA"/>
</dbReference>
<dbReference type="EMBL" id="KL367494">
    <property type="protein sequence ID" value="KFD69634.1"/>
    <property type="molecule type" value="Genomic_DNA"/>
</dbReference>
<accession>A0A085NJI8</accession>
<proteinExistence type="predicted"/>
<evidence type="ECO:0000313" key="1">
    <source>
        <dbReference type="EMBL" id="KFD57115.1"/>
    </source>
</evidence>
<organism evidence="2">
    <name type="scientific">Trichuris suis</name>
    <name type="common">pig whipworm</name>
    <dbReference type="NCBI Taxonomy" id="68888"/>
    <lineage>
        <taxon>Eukaryota</taxon>
        <taxon>Metazoa</taxon>
        <taxon>Ecdysozoa</taxon>
        <taxon>Nematoda</taxon>
        <taxon>Enoplea</taxon>
        <taxon>Dorylaimia</taxon>
        <taxon>Trichinellida</taxon>
        <taxon>Trichuridae</taxon>
        <taxon>Trichuris</taxon>
    </lineage>
</organism>
<evidence type="ECO:0000313" key="3">
    <source>
        <dbReference type="Proteomes" id="UP000030764"/>
    </source>
</evidence>